<feature type="domain" description="Outer membrane protein beta-barrel" evidence="3">
    <location>
        <begin position="12"/>
        <end position="261"/>
    </location>
</feature>
<sequence length="283" mass="30274">MKTLAIAFGLALLSAAGSAGAADLYQPEPAPQPEPIVQPVAASGWYLRGDVGYAFGHSRGGYYFPDGNYKEFDHTKLDDSWFGGAGIGYQVTKHFRVDFTGDYGSGADFKGHSECGDSSCYSNDTSSAHMLSLLANAYVDLGTYYGITPYVGAGIGGTHIDFGKFTSSTHCGGSACGGAYDLSFDYDGKSDWRFTYALMAGASVDLTCNLKFDTSYRYRHVSGGGMSENIVASDAYANPYGRSYDKGIDLHDVRAGLRYTFGGCAQPAPVYATYEQPSEPVYK</sequence>
<dbReference type="InterPro" id="IPR011250">
    <property type="entry name" value="OMP/PagP_B-barrel"/>
</dbReference>
<dbReference type="Proteomes" id="UP000320314">
    <property type="component" value="Unassembled WGS sequence"/>
</dbReference>
<dbReference type="InterPro" id="IPR027385">
    <property type="entry name" value="Beta-barrel_OMP"/>
</dbReference>
<gene>
    <name evidence="4" type="ORF">FJU11_00320</name>
</gene>
<evidence type="ECO:0000259" key="3">
    <source>
        <dbReference type="Pfam" id="PF13505"/>
    </source>
</evidence>
<protein>
    <submittedName>
        <fullName evidence="4">Porin family protein</fullName>
    </submittedName>
</protein>
<dbReference type="AlphaFoldDB" id="A0A506UHC4"/>
<evidence type="ECO:0000256" key="1">
    <source>
        <dbReference type="ARBA" id="ARBA00022729"/>
    </source>
</evidence>
<feature type="signal peptide" evidence="2">
    <location>
        <begin position="1"/>
        <end position="21"/>
    </location>
</feature>
<comment type="caution">
    <text evidence="4">The sequence shown here is derived from an EMBL/GenBank/DDBJ whole genome shotgun (WGS) entry which is preliminary data.</text>
</comment>
<accession>A0A506UHC4</accession>
<dbReference type="RefSeq" id="WP_141165011.1">
    <property type="nucleotide sequence ID" value="NZ_VHLH01000001.1"/>
</dbReference>
<dbReference type="OrthoDB" id="5643626at2"/>
<proteinExistence type="predicted"/>
<evidence type="ECO:0000256" key="2">
    <source>
        <dbReference type="SAM" id="SignalP"/>
    </source>
</evidence>
<dbReference type="SUPFAM" id="SSF56925">
    <property type="entry name" value="OMPA-like"/>
    <property type="match status" value="1"/>
</dbReference>
<reference evidence="4 5" key="1">
    <citation type="submission" date="2019-06" db="EMBL/GenBank/DDBJ databases">
        <authorList>
            <person name="Li M."/>
        </authorList>
    </citation>
    <scope>NUCLEOTIDE SEQUENCE [LARGE SCALE GENOMIC DNA]</scope>
    <source>
        <strain evidence="4 5">BGMRC6574</strain>
    </source>
</reference>
<organism evidence="4 5">
    <name type="scientific">Pararhizobium mangrovi</name>
    <dbReference type="NCBI Taxonomy" id="2590452"/>
    <lineage>
        <taxon>Bacteria</taxon>
        <taxon>Pseudomonadati</taxon>
        <taxon>Pseudomonadota</taxon>
        <taxon>Alphaproteobacteria</taxon>
        <taxon>Hyphomicrobiales</taxon>
        <taxon>Rhizobiaceae</taxon>
        <taxon>Rhizobium/Agrobacterium group</taxon>
        <taxon>Pararhizobium</taxon>
    </lineage>
</organism>
<keyword evidence="1 2" id="KW-0732">Signal</keyword>
<dbReference type="EMBL" id="VHLH01000001">
    <property type="protein sequence ID" value="TPW32708.1"/>
    <property type="molecule type" value="Genomic_DNA"/>
</dbReference>
<dbReference type="Gene3D" id="2.40.160.20">
    <property type="match status" value="1"/>
</dbReference>
<name>A0A506UHC4_9HYPH</name>
<feature type="chain" id="PRO_5021310600" evidence="2">
    <location>
        <begin position="22"/>
        <end position="283"/>
    </location>
</feature>
<evidence type="ECO:0000313" key="5">
    <source>
        <dbReference type="Proteomes" id="UP000320314"/>
    </source>
</evidence>
<keyword evidence="5" id="KW-1185">Reference proteome</keyword>
<evidence type="ECO:0000313" key="4">
    <source>
        <dbReference type="EMBL" id="TPW32708.1"/>
    </source>
</evidence>
<dbReference type="Pfam" id="PF13505">
    <property type="entry name" value="OMP_b-brl"/>
    <property type="match status" value="1"/>
</dbReference>